<proteinExistence type="predicted"/>
<evidence type="ECO:0000313" key="2">
    <source>
        <dbReference type="Proteomes" id="UP001501447"/>
    </source>
</evidence>
<reference evidence="2" key="1">
    <citation type="journal article" date="2019" name="Int. J. Syst. Evol. Microbiol.">
        <title>The Global Catalogue of Microorganisms (GCM) 10K type strain sequencing project: providing services to taxonomists for standard genome sequencing and annotation.</title>
        <authorList>
            <consortium name="The Broad Institute Genomics Platform"/>
            <consortium name="The Broad Institute Genome Sequencing Center for Infectious Disease"/>
            <person name="Wu L."/>
            <person name="Ma J."/>
        </authorList>
    </citation>
    <scope>NUCLEOTIDE SEQUENCE [LARGE SCALE GENOMIC DNA]</scope>
    <source>
        <strain evidence="2">JCM 16373</strain>
    </source>
</reference>
<dbReference type="Proteomes" id="UP001501447">
    <property type="component" value="Unassembled WGS sequence"/>
</dbReference>
<dbReference type="EMBL" id="BAAARJ010000037">
    <property type="protein sequence ID" value="GAA2639872.1"/>
    <property type="molecule type" value="Genomic_DNA"/>
</dbReference>
<organism evidence="1 2">
    <name type="scientific">Streptomyces axinellae</name>
    <dbReference type="NCBI Taxonomy" id="552788"/>
    <lineage>
        <taxon>Bacteria</taxon>
        <taxon>Bacillati</taxon>
        <taxon>Actinomycetota</taxon>
        <taxon>Actinomycetes</taxon>
        <taxon>Kitasatosporales</taxon>
        <taxon>Streptomycetaceae</taxon>
        <taxon>Streptomyces</taxon>
    </lineage>
</organism>
<accession>A0ABP6DEQ8</accession>
<comment type="caution">
    <text evidence="1">The sequence shown here is derived from an EMBL/GenBank/DDBJ whole genome shotgun (WGS) entry which is preliminary data.</text>
</comment>
<protein>
    <submittedName>
        <fullName evidence="1">Uncharacterized protein</fullName>
    </submittedName>
</protein>
<keyword evidence="2" id="KW-1185">Reference proteome</keyword>
<name>A0ABP6DEQ8_9ACTN</name>
<gene>
    <name evidence="1" type="ORF">GCM10009863_66220</name>
</gene>
<sequence length="106" mass="11362">MRGQRLHLRLREGGGVTPGLTAPENWPDAPVCTEADARAAGLDIAPAPGELTAMAELIVTSRGHEPIPEVDLARAVPLACAEIRRLRVELAVCQTQRANYAERDGN</sequence>
<evidence type="ECO:0000313" key="1">
    <source>
        <dbReference type="EMBL" id="GAA2639872.1"/>
    </source>
</evidence>